<dbReference type="Gene3D" id="1.25.40.20">
    <property type="entry name" value="Ankyrin repeat-containing domain"/>
    <property type="match status" value="4"/>
</dbReference>
<dbReference type="PANTHER" id="PTHR24189">
    <property type="entry name" value="MYOTROPHIN"/>
    <property type="match status" value="1"/>
</dbReference>
<dbReference type="EMBL" id="CAUJNA010000132">
    <property type="protein sequence ID" value="CAJ1372398.1"/>
    <property type="molecule type" value="Genomic_DNA"/>
</dbReference>
<evidence type="ECO:0000256" key="1">
    <source>
        <dbReference type="ARBA" id="ARBA00022737"/>
    </source>
</evidence>
<keyword evidence="4" id="KW-0812">Transmembrane</keyword>
<feature type="transmembrane region" description="Helical" evidence="4">
    <location>
        <begin position="26"/>
        <end position="45"/>
    </location>
</feature>
<dbReference type="PROSITE" id="PS50088">
    <property type="entry name" value="ANK_REPEAT"/>
    <property type="match status" value="4"/>
</dbReference>
<evidence type="ECO:0000256" key="3">
    <source>
        <dbReference type="PROSITE-ProRule" id="PRU00023"/>
    </source>
</evidence>
<dbReference type="PROSITE" id="PS50948">
    <property type="entry name" value="PAN"/>
    <property type="match status" value="1"/>
</dbReference>
<dbReference type="InterPro" id="IPR050745">
    <property type="entry name" value="Multifunctional_regulatory"/>
</dbReference>
<gene>
    <name evidence="6" type="ORF">EVOR1521_LOCUS2491</name>
</gene>
<keyword evidence="4" id="KW-1133">Transmembrane helix</keyword>
<reference evidence="6" key="1">
    <citation type="submission" date="2023-08" db="EMBL/GenBank/DDBJ databases">
        <authorList>
            <person name="Chen Y."/>
            <person name="Shah S."/>
            <person name="Dougan E. K."/>
            <person name="Thang M."/>
            <person name="Chan C."/>
        </authorList>
    </citation>
    <scope>NUCLEOTIDE SEQUENCE</scope>
</reference>
<protein>
    <recommendedName>
        <fullName evidence="5">Apple domain-containing protein</fullName>
    </recommendedName>
</protein>
<feature type="repeat" description="ANK" evidence="3">
    <location>
        <begin position="515"/>
        <end position="547"/>
    </location>
</feature>
<keyword evidence="4" id="KW-0472">Membrane</keyword>
<evidence type="ECO:0000256" key="4">
    <source>
        <dbReference type="SAM" id="Phobius"/>
    </source>
</evidence>
<comment type="caution">
    <text evidence="6">The sequence shown here is derived from an EMBL/GenBank/DDBJ whole genome shotgun (WGS) entry which is preliminary data.</text>
</comment>
<dbReference type="Pfam" id="PF12796">
    <property type="entry name" value="Ank_2"/>
    <property type="match status" value="2"/>
</dbReference>
<evidence type="ECO:0000256" key="2">
    <source>
        <dbReference type="ARBA" id="ARBA00023043"/>
    </source>
</evidence>
<feature type="repeat" description="ANK" evidence="3">
    <location>
        <begin position="710"/>
        <end position="742"/>
    </location>
</feature>
<sequence>MAEEGSVESPMIEKEELPAKARSTKAIAAIAAIIGIVIGVGLFAYQNGTTITGSLGKAVQLDAESEHLLSLGLGTVCRQSPSDQQVVPKEAEVVSTTMEDCKDRCEKMGAECRAAEFRTSESRCELWKVPARYHMTVFDQNTVGGKPDFHCFIKSGRCETLSAHKEVMEDAMKKLLDTIKIHCMHGPSGDMFSKCSASYAQSLLDAKKRICTAMQGACSGGKGETPVVTSFLSKSTLLRTQECLIFRSDSNGEDLEGFAGAGLFESICATSDIPCMVRFHRLRLLTDHSFRQTLLSKLAEAGRAVEKAFGSPQVARLIEQARIDTETKAGHLRRLSPSFWAQAFCCMIHVRNVAGELLLELEPPDEGVVQSIKRRIQKETGKSCMQQQLTCDKGIVTAENWKDLRPSELHVIFRQLEYRLDPEVSTAAFTGSEEVLVSLLKAHAHPDSLERGRSGCFRAAEAGHVRILEHLCDAGADVNLPEPRSSQTPLHRAKNVEVVRFLLQAGADIHRGDSKGLTALHLAVLRQATAVVRELISFQAEVNSEAGEKTALMSAADLGDHEAVQLLLGSAASATAFHRGWTALSFAALRGHARVMAQLLKTMHPDTVEGTIWTPLFHAVSSQRVRAVRLLLDGRADPDRRDDDGWTPLHLASSKGNTECVNVLLRARASLDFKNNEGMTALMLAAHLGHCKAVECLSIFKADLDQQAENGNTALIFAVEHDQISVLRFLLFAGAKKDLRNASGCTAARLASKLKHLDALHWLEH</sequence>
<dbReference type="PANTHER" id="PTHR24189:SF50">
    <property type="entry name" value="ANKYRIN REPEAT AND SOCS BOX PROTEIN 2"/>
    <property type="match status" value="1"/>
</dbReference>
<keyword evidence="1" id="KW-0677">Repeat</keyword>
<organism evidence="6 7">
    <name type="scientific">Effrenium voratum</name>
    <dbReference type="NCBI Taxonomy" id="2562239"/>
    <lineage>
        <taxon>Eukaryota</taxon>
        <taxon>Sar</taxon>
        <taxon>Alveolata</taxon>
        <taxon>Dinophyceae</taxon>
        <taxon>Suessiales</taxon>
        <taxon>Symbiodiniaceae</taxon>
        <taxon>Effrenium</taxon>
    </lineage>
</organism>
<feature type="repeat" description="ANK" evidence="3">
    <location>
        <begin position="451"/>
        <end position="483"/>
    </location>
</feature>
<proteinExistence type="predicted"/>
<evidence type="ECO:0000259" key="5">
    <source>
        <dbReference type="PROSITE" id="PS50948"/>
    </source>
</evidence>
<feature type="repeat" description="ANK" evidence="3">
    <location>
        <begin position="644"/>
        <end position="676"/>
    </location>
</feature>
<dbReference type="SUPFAM" id="SSF48403">
    <property type="entry name" value="Ankyrin repeat"/>
    <property type="match status" value="1"/>
</dbReference>
<dbReference type="SMART" id="SM00248">
    <property type="entry name" value="ANK"/>
    <property type="match status" value="9"/>
</dbReference>
<keyword evidence="7" id="KW-1185">Reference proteome</keyword>
<name>A0AA36HNI8_9DINO</name>
<dbReference type="Proteomes" id="UP001178507">
    <property type="component" value="Unassembled WGS sequence"/>
</dbReference>
<dbReference type="AlphaFoldDB" id="A0AA36HNI8"/>
<dbReference type="InterPro" id="IPR003609">
    <property type="entry name" value="Pan_app"/>
</dbReference>
<feature type="domain" description="Apple" evidence="5">
    <location>
        <begin position="77"/>
        <end position="142"/>
    </location>
</feature>
<accession>A0AA36HNI8</accession>
<evidence type="ECO:0000313" key="7">
    <source>
        <dbReference type="Proteomes" id="UP001178507"/>
    </source>
</evidence>
<dbReference type="Pfam" id="PF00024">
    <property type="entry name" value="PAN_1"/>
    <property type="match status" value="1"/>
</dbReference>
<evidence type="ECO:0000313" key="6">
    <source>
        <dbReference type="EMBL" id="CAJ1372398.1"/>
    </source>
</evidence>
<dbReference type="PROSITE" id="PS50297">
    <property type="entry name" value="ANK_REP_REGION"/>
    <property type="match status" value="3"/>
</dbReference>
<keyword evidence="2 3" id="KW-0040">ANK repeat</keyword>
<dbReference type="InterPro" id="IPR036770">
    <property type="entry name" value="Ankyrin_rpt-contain_sf"/>
</dbReference>
<dbReference type="Pfam" id="PF00023">
    <property type="entry name" value="Ank"/>
    <property type="match status" value="1"/>
</dbReference>
<dbReference type="InterPro" id="IPR002110">
    <property type="entry name" value="Ankyrin_rpt"/>
</dbReference>